<dbReference type="eggNOG" id="KOG0701">
    <property type="taxonomic scope" value="Eukaryota"/>
</dbReference>
<dbReference type="InterPro" id="IPR014720">
    <property type="entry name" value="dsRBD_dom"/>
</dbReference>
<dbReference type="PANTHER" id="PTHR14950">
    <property type="entry name" value="DICER-RELATED"/>
    <property type="match status" value="1"/>
</dbReference>
<reference evidence="19" key="2">
    <citation type="journal article" date="2008" name="Bioinformatics">
        <title>Assembly reconciliation.</title>
        <authorList>
            <person name="Zimin A.V."/>
            <person name="Smith D.R."/>
            <person name="Sutton G."/>
            <person name="Yorke J.A."/>
        </authorList>
    </citation>
    <scope>NUCLEOTIDE SEQUENCE</scope>
    <source>
        <strain evidence="19">TSC#14024-0371.13</strain>
    </source>
</reference>
<evidence type="ECO:0000259" key="16">
    <source>
        <dbReference type="PROSITE" id="PS51192"/>
    </source>
</evidence>
<keyword evidence="10" id="KW-0943">RNA-mediated gene silencing</keyword>
<dbReference type="SMART" id="SM00487">
    <property type="entry name" value="DEXDc"/>
    <property type="match status" value="1"/>
</dbReference>
<dbReference type="KEGG" id="dan:6496088"/>
<dbReference type="GO" id="GO:0098586">
    <property type="term" value="P:cellular response to virus"/>
    <property type="evidence" value="ECO:0007669"/>
    <property type="project" value="EnsemblMetazoa"/>
</dbReference>
<dbReference type="InterPro" id="IPR014001">
    <property type="entry name" value="Helicase_ATP-bd"/>
</dbReference>
<evidence type="ECO:0000256" key="7">
    <source>
        <dbReference type="ARBA" id="ARBA00022806"/>
    </source>
</evidence>
<dbReference type="SUPFAM" id="SSF54768">
    <property type="entry name" value="dsRNA-binding domain-like"/>
    <property type="match status" value="1"/>
</dbReference>
<feature type="domain" description="Helicase C-terminal" evidence="17">
    <location>
        <begin position="376"/>
        <end position="565"/>
    </location>
</feature>
<reference evidence="19 20" key="1">
    <citation type="journal article" date="2007" name="Nature">
        <title>Evolution of genes and genomes on the Drosophila phylogeny.</title>
        <authorList>
            <consortium name="Drosophila 12 Genomes Consortium"/>
            <person name="Clark A.G."/>
            <person name="Eisen M.B."/>
            <person name="Smith D.R."/>
            <person name="Bergman C.M."/>
            <person name="Oliver B."/>
            <person name="Markow T.A."/>
            <person name="Kaufman T.C."/>
            <person name="Kellis M."/>
            <person name="Gelbart W."/>
            <person name="Iyer V.N."/>
            <person name="Pollard D.A."/>
            <person name="Sackton T.B."/>
            <person name="Larracuente A.M."/>
            <person name="Singh N.D."/>
            <person name="Abad J.P."/>
            <person name="Abt D.N."/>
            <person name="Adryan B."/>
            <person name="Aguade M."/>
            <person name="Akashi H."/>
            <person name="Anderson W.W."/>
            <person name="Aquadro C.F."/>
            <person name="Ardell D.H."/>
            <person name="Arguello R."/>
            <person name="Artieri C.G."/>
            <person name="Barbash D.A."/>
            <person name="Barker D."/>
            <person name="Barsanti P."/>
            <person name="Batterham P."/>
            <person name="Batzoglou S."/>
            <person name="Begun D."/>
            <person name="Bhutkar A."/>
            <person name="Blanco E."/>
            <person name="Bosak S.A."/>
            <person name="Bradley R.K."/>
            <person name="Brand A.D."/>
            <person name="Brent M.R."/>
            <person name="Brooks A.N."/>
            <person name="Brown R.H."/>
            <person name="Butlin R.K."/>
            <person name="Caggese C."/>
            <person name="Calvi B.R."/>
            <person name="Bernardo de Carvalho A."/>
            <person name="Caspi A."/>
            <person name="Castrezana S."/>
            <person name="Celniker S.E."/>
            <person name="Chang J.L."/>
            <person name="Chapple C."/>
            <person name="Chatterji S."/>
            <person name="Chinwalla A."/>
            <person name="Civetta A."/>
            <person name="Clifton S.W."/>
            <person name="Comeron J.M."/>
            <person name="Costello J.C."/>
            <person name="Coyne J.A."/>
            <person name="Daub J."/>
            <person name="David R.G."/>
            <person name="Delcher A.L."/>
            <person name="Delehaunty K."/>
            <person name="Do C.B."/>
            <person name="Ebling H."/>
            <person name="Edwards K."/>
            <person name="Eickbush T."/>
            <person name="Evans J.D."/>
            <person name="Filipski A."/>
            <person name="Findeiss S."/>
            <person name="Freyhult E."/>
            <person name="Fulton L."/>
            <person name="Fulton R."/>
            <person name="Garcia A.C."/>
            <person name="Gardiner A."/>
            <person name="Garfield D.A."/>
            <person name="Garvin B.E."/>
            <person name="Gibson G."/>
            <person name="Gilbert D."/>
            <person name="Gnerre S."/>
            <person name="Godfrey J."/>
            <person name="Good R."/>
            <person name="Gotea V."/>
            <person name="Gravely B."/>
            <person name="Greenberg A.J."/>
            <person name="Griffiths-Jones S."/>
            <person name="Gross S."/>
            <person name="Guigo R."/>
            <person name="Gustafson E.A."/>
            <person name="Haerty W."/>
            <person name="Hahn M.W."/>
            <person name="Halligan D.L."/>
            <person name="Halpern A.L."/>
            <person name="Halter G.M."/>
            <person name="Han M.V."/>
            <person name="Heger A."/>
            <person name="Hillier L."/>
            <person name="Hinrichs A.S."/>
            <person name="Holmes I."/>
            <person name="Hoskins R.A."/>
            <person name="Hubisz M.J."/>
            <person name="Hultmark D."/>
            <person name="Huntley M.A."/>
            <person name="Jaffe D.B."/>
            <person name="Jagadeeshan S."/>
            <person name="Jeck W.R."/>
            <person name="Johnson J."/>
            <person name="Jones C.D."/>
            <person name="Jordan W.C."/>
            <person name="Karpen G.H."/>
            <person name="Kataoka E."/>
            <person name="Keightley P.D."/>
            <person name="Kheradpour P."/>
            <person name="Kirkness E.F."/>
            <person name="Koerich L.B."/>
            <person name="Kristiansen K."/>
            <person name="Kudrna D."/>
            <person name="Kulathinal R.J."/>
            <person name="Kumar S."/>
            <person name="Kwok R."/>
            <person name="Lander E."/>
            <person name="Langley C.H."/>
            <person name="Lapoint R."/>
            <person name="Lazzaro B.P."/>
            <person name="Lee S.J."/>
            <person name="Levesque L."/>
            <person name="Li R."/>
            <person name="Lin C.F."/>
            <person name="Lin M.F."/>
            <person name="Lindblad-Toh K."/>
            <person name="Llopart A."/>
            <person name="Long M."/>
            <person name="Low L."/>
            <person name="Lozovsky E."/>
            <person name="Lu J."/>
            <person name="Luo M."/>
            <person name="Machado C.A."/>
            <person name="Makalowski W."/>
            <person name="Marzo M."/>
            <person name="Matsuda M."/>
            <person name="Matzkin L."/>
            <person name="McAllister B."/>
            <person name="McBride C.S."/>
            <person name="McKernan B."/>
            <person name="McKernan K."/>
            <person name="Mendez-Lago M."/>
            <person name="Minx P."/>
            <person name="Mollenhauer M.U."/>
            <person name="Montooth K."/>
            <person name="Mount S.M."/>
            <person name="Mu X."/>
            <person name="Myers E."/>
            <person name="Negre B."/>
            <person name="Newfeld S."/>
            <person name="Nielsen R."/>
            <person name="Noor M.A."/>
            <person name="O'Grady P."/>
            <person name="Pachter L."/>
            <person name="Papaceit M."/>
            <person name="Parisi M.J."/>
            <person name="Parisi M."/>
            <person name="Parts L."/>
            <person name="Pedersen J.S."/>
            <person name="Pesole G."/>
            <person name="Phillippy A.M."/>
            <person name="Ponting C.P."/>
            <person name="Pop M."/>
            <person name="Porcelli D."/>
            <person name="Powell J.R."/>
            <person name="Prohaska S."/>
            <person name="Pruitt K."/>
            <person name="Puig M."/>
            <person name="Quesneville H."/>
            <person name="Ram K.R."/>
            <person name="Rand D."/>
            <person name="Rasmussen M.D."/>
            <person name="Reed L.K."/>
            <person name="Reenan R."/>
            <person name="Reily A."/>
            <person name="Remington K.A."/>
            <person name="Rieger T.T."/>
            <person name="Ritchie M.G."/>
            <person name="Robin C."/>
            <person name="Rogers Y.H."/>
            <person name="Rohde C."/>
            <person name="Rozas J."/>
            <person name="Rubenfield M.J."/>
            <person name="Ruiz A."/>
            <person name="Russo S."/>
            <person name="Salzberg S.L."/>
            <person name="Sanchez-Gracia A."/>
            <person name="Saranga D.J."/>
            <person name="Sato H."/>
            <person name="Schaeffer S.W."/>
            <person name="Schatz M.C."/>
            <person name="Schlenke T."/>
            <person name="Schwartz R."/>
            <person name="Segarra C."/>
            <person name="Singh R.S."/>
            <person name="Sirot L."/>
            <person name="Sirota M."/>
            <person name="Sisneros N.B."/>
            <person name="Smith C.D."/>
            <person name="Smith T.F."/>
            <person name="Spieth J."/>
            <person name="Stage D.E."/>
            <person name="Stark A."/>
            <person name="Stephan W."/>
            <person name="Strausberg R.L."/>
            <person name="Strempel S."/>
            <person name="Sturgill D."/>
            <person name="Sutton G."/>
            <person name="Sutton G.G."/>
            <person name="Tao W."/>
            <person name="Teichmann S."/>
            <person name="Tobari Y.N."/>
            <person name="Tomimura Y."/>
            <person name="Tsolas J.M."/>
            <person name="Valente V.L."/>
            <person name="Venter E."/>
            <person name="Venter J.C."/>
            <person name="Vicario S."/>
            <person name="Vieira F.G."/>
            <person name="Vilella A.J."/>
            <person name="Villasante A."/>
            <person name="Walenz B."/>
            <person name="Wang J."/>
            <person name="Wasserman M."/>
            <person name="Watts T."/>
            <person name="Wilson D."/>
            <person name="Wilson R.K."/>
            <person name="Wing R.A."/>
            <person name="Wolfner M.F."/>
            <person name="Wong A."/>
            <person name="Wong G.K."/>
            <person name="Wu C.I."/>
            <person name="Wu G."/>
            <person name="Yamamoto D."/>
            <person name="Yang H.P."/>
            <person name="Yang S.P."/>
            <person name="Yorke J.A."/>
            <person name="Yoshida K."/>
            <person name="Zdobnov E."/>
            <person name="Zhang P."/>
            <person name="Zhang Y."/>
            <person name="Zimin A.V."/>
            <person name="Baldwin J."/>
            <person name="Abdouelleil A."/>
            <person name="Abdulkadir J."/>
            <person name="Abebe A."/>
            <person name="Abera B."/>
            <person name="Abreu J."/>
            <person name="Acer S.C."/>
            <person name="Aftuck L."/>
            <person name="Alexander A."/>
            <person name="An P."/>
            <person name="Anderson E."/>
            <person name="Anderson S."/>
            <person name="Arachi H."/>
            <person name="Azer M."/>
            <person name="Bachantsang P."/>
            <person name="Barry A."/>
            <person name="Bayul T."/>
            <person name="Berlin A."/>
            <person name="Bessette D."/>
            <person name="Bloom T."/>
            <person name="Blye J."/>
            <person name="Boguslavskiy L."/>
            <person name="Bonnet C."/>
            <person name="Boukhgalter B."/>
            <person name="Bourzgui I."/>
            <person name="Brown A."/>
            <person name="Cahill P."/>
            <person name="Channer S."/>
            <person name="Cheshatsang Y."/>
            <person name="Chuda L."/>
            <person name="Citroen M."/>
            <person name="Collymore A."/>
            <person name="Cooke P."/>
            <person name="Costello M."/>
            <person name="D'Aco K."/>
            <person name="Daza R."/>
            <person name="De Haan G."/>
            <person name="DeGray S."/>
            <person name="DeMaso C."/>
            <person name="Dhargay N."/>
            <person name="Dooley K."/>
            <person name="Dooley E."/>
            <person name="Doricent M."/>
            <person name="Dorje P."/>
            <person name="Dorjee K."/>
            <person name="Dupes A."/>
            <person name="Elong R."/>
            <person name="Falk J."/>
            <person name="Farina A."/>
            <person name="Faro S."/>
            <person name="Ferguson D."/>
            <person name="Fisher S."/>
            <person name="Foley C.D."/>
            <person name="Franke A."/>
            <person name="Friedrich D."/>
            <person name="Gadbois L."/>
            <person name="Gearin G."/>
            <person name="Gearin C.R."/>
            <person name="Giannoukos G."/>
            <person name="Goode T."/>
            <person name="Graham J."/>
            <person name="Grandbois E."/>
            <person name="Grewal S."/>
            <person name="Gyaltsen K."/>
            <person name="Hafez N."/>
            <person name="Hagos B."/>
            <person name="Hall J."/>
            <person name="Henson C."/>
            <person name="Hollinger A."/>
            <person name="Honan T."/>
            <person name="Huard M.D."/>
            <person name="Hughes L."/>
            <person name="Hurhula B."/>
            <person name="Husby M.E."/>
            <person name="Kamat A."/>
            <person name="Kanga B."/>
            <person name="Kashin S."/>
            <person name="Khazanovich D."/>
            <person name="Kisner P."/>
            <person name="Lance K."/>
            <person name="Lara M."/>
            <person name="Lee W."/>
            <person name="Lennon N."/>
            <person name="Letendre F."/>
            <person name="LeVine R."/>
            <person name="Lipovsky A."/>
            <person name="Liu X."/>
            <person name="Liu J."/>
            <person name="Liu S."/>
            <person name="Lokyitsang T."/>
            <person name="Lokyitsang Y."/>
            <person name="Lubonja R."/>
            <person name="Lui A."/>
            <person name="MacDonald P."/>
            <person name="Magnisalis V."/>
            <person name="Maru K."/>
            <person name="Matthews C."/>
            <person name="McCusker W."/>
            <person name="McDonough S."/>
            <person name="Mehta T."/>
            <person name="Meldrim J."/>
            <person name="Meneus L."/>
            <person name="Mihai O."/>
            <person name="Mihalev A."/>
            <person name="Mihova T."/>
            <person name="Mittelman R."/>
            <person name="Mlenga V."/>
            <person name="Montmayeur A."/>
            <person name="Mulrain L."/>
            <person name="Navidi A."/>
            <person name="Naylor J."/>
            <person name="Negash T."/>
            <person name="Nguyen T."/>
            <person name="Nguyen N."/>
            <person name="Nicol R."/>
            <person name="Norbu C."/>
            <person name="Norbu N."/>
            <person name="Novod N."/>
            <person name="O'Neill B."/>
            <person name="Osman S."/>
            <person name="Markiewicz E."/>
            <person name="Oyono O.L."/>
            <person name="Patti C."/>
            <person name="Phunkhang P."/>
            <person name="Pierre F."/>
            <person name="Priest M."/>
            <person name="Raghuraman S."/>
            <person name="Rege F."/>
            <person name="Reyes R."/>
            <person name="Rise C."/>
            <person name="Rogov P."/>
            <person name="Ross K."/>
            <person name="Ryan E."/>
            <person name="Settipalli S."/>
            <person name="Shea T."/>
            <person name="Sherpa N."/>
            <person name="Shi L."/>
            <person name="Shih D."/>
            <person name="Sparrow T."/>
            <person name="Spaulding J."/>
            <person name="Stalker J."/>
            <person name="Stange-Thomann N."/>
            <person name="Stavropoulos S."/>
            <person name="Stone C."/>
            <person name="Strader C."/>
            <person name="Tesfaye S."/>
            <person name="Thomson T."/>
            <person name="Thoulutsang Y."/>
            <person name="Thoulutsang D."/>
            <person name="Topham K."/>
            <person name="Topping I."/>
            <person name="Tsamla T."/>
            <person name="Vassiliev H."/>
            <person name="Vo A."/>
            <person name="Wangchuk T."/>
            <person name="Wangdi T."/>
            <person name="Weiand M."/>
            <person name="Wilkinson J."/>
            <person name="Wilson A."/>
            <person name="Yadav S."/>
            <person name="Young G."/>
            <person name="Yu Q."/>
            <person name="Zembek L."/>
            <person name="Zhong D."/>
            <person name="Zimmer A."/>
            <person name="Zwirko Z."/>
            <person name="Jaffe D.B."/>
            <person name="Alvarez P."/>
            <person name="Brockman W."/>
            <person name="Butler J."/>
            <person name="Chin C."/>
            <person name="Gnerre S."/>
            <person name="Grabherr M."/>
            <person name="Kleber M."/>
            <person name="Mauceli E."/>
            <person name="MacCallum I."/>
        </authorList>
    </citation>
    <scope>NUCLEOTIDE SEQUENCE [LARGE SCALE GENOMIC DNA]</scope>
    <source>
        <strain evidence="19">TSC#14024-0371.13</strain>
        <strain evidence="20">Tucson 14024-0371.13</strain>
    </source>
</reference>
<dbReference type="InterPro" id="IPR048512">
    <property type="entry name" value="Dicer_platform"/>
</dbReference>
<evidence type="ECO:0000256" key="4">
    <source>
        <dbReference type="ARBA" id="ARBA00022722"/>
    </source>
</evidence>
<dbReference type="GO" id="GO:0070922">
    <property type="term" value="P:RISC complex assembly"/>
    <property type="evidence" value="ECO:0007669"/>
    <property type="project" value="EnsemblMetazoa"/>
</dbReference>
<gene>
    <name evidence="19" type="primary">Dana\GF13246</name>
    <name evidence="19" type="synonym">dana_GLEANR_13260</name>
    <name evidence="19" type="ORF">GF13246</name>
</gene>
<dbReference type="GO" id="GO:0004525">
    <property type="term" value="F:ribonuclease III activity"/>
    <property type="evidence" value="ECO:0007669"/>
    <property type="project" value="UniProtKB-EC"/>
</dbReference>
<dbReference type="InterPro" id="IPR011545">
    <property type="entry name" value="DEAD/DEAH_box_helicase_dom"/>
</dbReference>
<evidence type="ECO:0000256" key="8">
    <source>
        <dbReference type="ARBA" id="ARBA00022840"/>
    </source>
</evidence>
<evidence type="ECO:0000259" key="17">
    <source>
        <dbReference type="PROSITE" id="PS51194"/>
    </source>
</evidence>
<dbReference type="Gene3D" id="3.40.50.300">
    <property type="entry name" value="P-loop containing nucleotide triphosphate hydrolases"/>
    <property type="match status" value="2"/>
</dbReference>
<dbReference type="Pfam" id="PF20932">
    <property type="entry name" value="Dicer_dsRBD"/>
    <property type="match status" value="1"/>
</dbReference>
<dbReference type="EMBL" id="CH902619">
    <property type="protein sequence ID" value="KPU76567.1"/>
    <property type="molecule type" value="Genomic_DNA"/>
</dbReference>
<dbReference type="Pfam" id="PF00270">
    <property type="entry name" value="DEAD"/>
    <property type="match status" value="1"/>
</dbReference>
<dbReference type="PANTHER" id="PTHR14950:SF36">
    <property type="entry name" value="ENDORIBONUCLEASE DCR-2"/>
    <property type="match status" value="1"/>
</dbReference>
<dbReference type="SMART" id="SM00949">
    <property type="entry name" value="PAZ"/>
    <property type="match status" value="1"/>
</dbReference>
<dbReference type="InterPro" id="IPR036389">
    <property type="entry name" value="RNase_III_sf"/>
</dbReference>
<dbReference type="OrthoDB" id="416741at2759"/>
<dbReference type="GO" id="GO:0031507">
    <property type="term" value="P:heterochromatin formation"/>
    <property type="evidence" value="ECO:0007669"/>
    <property type="project" value="EnsemblMetazoa"/>
</dbReference>
<dbReference type="GeneID" id="6496088"/>
<dbReference type="GO" id="GO:0030422">
    <property type="term" value="P:siRNA processing"/>
    <property type="evidence" value="ECO:0007669"/>
    <property type="project" value="EnsemblMetazoa"/>
</dbReference>
<dbReference type="GO" id="GO:0045752">
    <property type="term" value="P:positive regulation of Toll signaling pathway"/>
    <property type="evidence" value="ECO:0007669"/>
    <property type="project" value="EnsemblMetazoa"/>
</dbReference>
<dbReference type="GO" id="GO:0016442">
    <property type="term" value="C:RISC complex"/>
    <property type="evidence" value="ECO:0007669"/>
    <property type="project" value="EnsemblMetazoa"/>
</dbReference>
<dbReference type="GO" id="GO:0048471">
    <property type="term" value="C:perinuclear region of cytoplasm"/>
    <property type="evidence" value="ECO:0007669"/>
    <property type="project" value="EnsemblMetazoa"/>
</dbReference>
<dbReference type="Pfam" id="PF00636">
    <property type="entry name" value="Ribonuclease_3"/>
    <property type="match status" value="2"/>
</dbReference>
<dbReference type="SUPFAM" id="SSF69065">
    <property type="entry name" value="RNase III domain-like"/>
    <property type="match status" value="2"/>
</dbReference>
<evidence type="ECO:0000313" key="20">
    <source>
        <dbReference type="Proteomes" id="UP000007801"/>
    </source>
</evidence>
<dbReference type="InterPro" id="IPR001650">
    <property type="entry name" value="Helicase_C-like"/>
</dbReference>
<dbReference type="InterPro" id="IPR000999">
    <property type="entry name" value="RNase_III_dom"/>
</dbReference>
<dbReference type="GO" id="GO:0006309">
    <property type="term" value="P:apoptotic DNA fragmentation"/>
    <property type="evidence" value="ECO:0007669"/>
    <property type="project" value="TreeGrafter"/>
</dbReference>
<dbReference type="STRING" id="7217.B3MIH2"/>
<dbReference type="Gene3D" id="3.30.160.380">
    <property type="entry name" value="Dicer dimerisation domain"/>
    <property type="match status" value="1"/>
</dbReference>
<protein>
    <recommendedName>
        <fullName evidence="3">ribonuclease III</fullName>
        <ecNumber evidence="3">3.1.26.3</ecNumber>
    </recommendedName>
</protein>
<dbReference type="GO" id="GO:0002230">
    <property type="term" value="P:positive regulation of defense response to virus by host"/>
    <property type="evidence" value="ECO:0007669"/>
    <property type="project" value="EnsemblMetazoa"/>
</dbReference>
<dbReference type="GO" id="GO:0045089">
    <property type="term" value="P:positive regulation of innate immune response"/>
    <property type="evidence" value="ECO:0007669"/>
    <property type="project" value="EnsemblMetazoa"/>
</dbReference>
<keyword evidence="9 12" id="KW-0694">RNA-binding</keyword>
<dbReference type="GO" id="GO:0110064">
    <property type="term" value="P:lncRNA catabolic process"/>
    <property type="evidence" value="ECO:0007669"/>
    <property type="project" value="EnsemblMetazoa"/>
</dbReference>
<dbReference type="Gene3D" id="3.30.160.20">
    <property type="match status" value="1"/>
</dbReference>
<dbReference type="GO" id="GO:0008186">
    <property type="term" value="F:ATP-dependent activity, acting on RNA"/>
    <property type="evidence" value="ECO:0007669"/>
    <property type="project" value="EnsemblMetazoa"/>
</dbReference>
<reference evidence="19" key="3">
    <citation type="submission" date="2015-10" db="EMBL/GenBank/DDBJ databases">
        <authorList>
            <consortium name="FlyBase"/>
        </authorList>
    </citation>
    <scope>NUCLEOTIDE SEQUENCE</scope>
    <source>
        <strain evidence="19">TSC#14024-0371.13</strain>
    </source>
</reference>
<feature type="domain" description="Dicer dsRNA-binding fold" evidence="18">
    <location>
        <begin position="581"/>
        <end position="683"/>
    </location>
</feature>
<feature type="domain" description="PAZ" evidence="15">
    <location>
        <begin position="853"/>
        <end position="990"/>
    </location>
</feature>
<evidence type="ECO:0000259" key="14">
    <source>
        <dbReference type="PROSITE" id="PS50142"/>
    </source>
</evidence>
<keyword evidence="7" id="KW-0347">Helicase</keyword>
<dbReference type="Pfam" id="PF00271">
    <property type="entry name" value="Helicase_C"/>
    <property type="match status" value="1"/>
</dbReference>
<dbReference type="GO" id="GO:0070578">
    <property type="term" value="C:RISC-loading complex"/>
    <property type="evidence" value="ECO:0007669"/>
    <property type="project" value="EnsemblMetazoa"/>
</dbReference>
<dbReference type="FunFam" id="3.40.50.300:FF:000628">
    <property type="entry name" value="Endoribonuclease Dicer"/>
    <property type="match status" value="1"/>
</dbReference>
<comment type="catalytic activity">
    <reaction evidence="1">
        <text>Endonucleolytic cleavage to 5'-phosphomonoester.</text>
        <dbReference type="EC" id="3.1.26.3"/>
    </reaction>
</comment>
<keyword evidence="20" id="KW-1185">Reference proteome</keyword>
<dbReference type="InterPro" id="IPR038248">
    <property type="entry name" value="Dicer_dimer_sf"/>
</dbReference>
<dbReference type="GO" id="GO:0004386">
    <property type="term" value="F:helicase activity"/>
    <property type="evidence" value="ECO:0007669"/>
    <property type="project" value="UniProtKB-KW"/>
</dbReference>
<feature type="domain" description="DRBM" evidence="13">
    <location>
        <begin position="1705"/>
        <end position="1727"/>
    </location>
</feature>
<dbReference type="PROSITE" id="PS50142">
    <property type="entry name" value="RNASE_3_2"/>
    <property type="match status" value="2"/>
</dbReference>
<evidence type="ECO:0000256" key="12">
    <source>
        <dbReference type="PROSITE-ProRule" id="PRU00657"/>
    </source>
</evidence>
<dbReference type="CDD" id="cd00593">
    <property type="entry name" value="RIBOc"/>
    <property type="match status" value="2"/>
</dbReference>
<dbReference type="SMART" id="SM00535">
    <property type="entry name" value="RIBOc"/>
    <property type="match status" value="2"/>
</dbReference>
<dbReference type="Gene3D" id="1.10.1520.10">
    <property type="entry name" value="Ribonuclease III domain"/>
    <property type="match status" value="2"/>
</dbReference>
<dbReference type="Pfam" id="PF03368">
    <property type="entry name" value="Dicer_dimer"/>
    <property type="match status" value="1"/>
</dbReference>
<dbReference type="GO" id="GO:0009047">
    <property type="term" value="P:dosage compensation by hyperactivation of X chromosome"/>
    <property type="evidence" value="ECO:0007669"/>
    <property type="project" value="EnsemblMetazoa"/>
</dbReference>
<dbReference type="GO" id="GO:0005634">
    <property type="term" value="C:nucleus"/>
    <property type="evidence" value="ECO:0007669"/>
    <property type="project" value="EnsemblMetazoa"/>
</dbReference>
<dbReference type="GO" id="GO:0009597">
    <property type="term" value="P:detection of virus"/>
    <property type="evidence" value="ECO:0007669"/>
    <property type="project" value="EnsemblMetazoa"/>
</dbReference>
<dbReference type="EMBL" id="CH902619">
    <property type="protein sequence ID" value="KPU76568.1"/>
    <property type="molecule type" value="Genomic_DNA"/>
</dbReference>
<name>B3MIH2_DROAN</name>
<dbReference type="Gene3D" id="2.170.260.10">
    <property type="entry name" value="paz domain"/>
    <property type="match status" value="1"/>
</dbReference>
<keyword evidence="8" id="KW-0067">ATP-binding</keyword>
<dbReference type="HOGENOM" id="CLU_000907_4_4_1"/>
<evidence type="ECO:0000256" key="1">
    <source>
        <dbReference type="ARBA" id="ARBA00000109"/>
    </source>
</evidence>
<keyword evidence="4" id="KW-0540">Nuclease</keyword>
<evidence type="ECO:0000256" key="2">
    <source>
        <dbReference type="ARBA" id="ARBA00001946"/>
    </source>
</evidence>
<dbReference type="Pfam" id="PF20931">
    <property type="entry name" value="Dicer_platform"/>
    <property type="match status" value="1"/>
</dbReference>
<dbReference type="GO" id="GO:0016887">
    <property type="term" value="F:ATP hydrolysis activity"/>
    <property type="evidence" value="ECO:0007669"/>
    <property type="project" value="EnsemblMetazoa"/>
</dbReference>
<dbReference type="CDD" id="cd18034">
    <property type="entry name" value="DEXHc_dicer"/>
    <property type="match status" value="1"/>
</dbReference>
<dbReference type="GO" id="GO:0004530">
    <property type="term" value="F:deoxyribonuclease I activity"/>
    <property type="evidence" value="ECO:0007669"/>
    <property type="project" value="TreeGrafter"/>
</dbReference>
<dbReference type="PROSITE" id="PS51327">
    <property type="entry name" value="DICER_DSRBF"/>
    <property type="match status" value="1"/>
</dbReference>
<dbReference type="PROSITE" id="PS51192">
    <property type="entry name" value="HELICASE_ATP_BIND_1"/>
    <property type="match status" value="1"/>
</dbReference>
<evidence type="ECO:0000256" key="6">
    <source>
        <dbReference type="ARBA" id="ARBA00022801"/>
    </source>
</evidence>
<evidence type="ECO:0000256" key="10">
    <source>
        <dbReference type="ARBA" id="ARBA00023158"/>
    </source>
</evidence>
<evidence type="ECO:0000256" key="11">
    <source>
        <dbReference type="ARBA" id="ARBA00035116"/>
    </source>
</evidence>
<comment type="similarity">
    <text evidence="11 12">Belongs to the helicase family. Dicer subfamily.</text>
</comment>
<dbReference type="InterPro" id="IPR044441">
    <property type="entry name" value="DICER_DSRM"/>
</dbReference>
<dbReference type="EC" id="3.1.26.3" evidence="3"/>
<evidence type="ECO:0000259" key="15">
    <source>
        <dbReference type="PROSITE" id="PS50821"/>
    </source>
</evidence>
<dbReference type="InterPro" id="IPR005034">
    <property type="entry name" value="Dicer_dimerisation"/>
</dbReference>
<keyword evidence="5" id="KW-0547">Nucleotide-binding</keyword>
<dbReference type="FunCoup" id="B3MIH2">
    <property type="interactions" value="135"/>
</dbReference>
<evidence type="ECO:0000259" key="13">
    <source>
        <dbReference type="PROSITE" id="PS50137"/>
    </source>
</evidence>
<dbReference type="InterPro" id="IPR003100">
    <property type="entry name" value="PAZ_dom"/>
</dbReference>
<dbReference type="GO" id="GO:0031054">
    <property type="term" value="P:pre-miRNA processing"/>
    <property type="evidence" value="ECO:0007669"/>
    <property type="project" value="InterPro"/>
</dbReference>
<feature type="domain" description="RNase III" evidence="14">
    <location>
        <begin position="1446"/>
        <end position="1636"/>
    </location>
</feature>
<dbReference type="GO" id="GO:0098795">
    <property type="term" value="P:global gene silencing by mRNA cleavage"/>
    <property type="evidence" value="ECO:0007669"/>
    <property type="project" value="EnsemblMetazoa"/>
</dbReference>
<dbReference type="Proteomes" id="UP000007801">
    <property type="component" value="Unassembled WGS sequence"/>
</dbReference>
<proteinExistence type="inferred from homology"/>
<comment type="cofactor">
    <cofactor evidence="2">
        <name>Mg(2+)</name>
        <dbReference type="ChEBI" id="CHEBI:18420"/>
    </cofactor>
</comment>
<evidence type="ECO:0000256" key="3">
    <source>
        <dbReference type="ARBA" id="ARBA00012177"/>
    </source>
</evidence>
<evidence type="ECO:0000256" key="5">
    <source>
        <dbReference type="ARBA" id="ARBA00022741"/>
    </source>
</evidence>
<feature type="domain" description="Helicase ATP-binding" evidence="16">
    <location>
        <begin position="23"/>
        <end position="201"/>
    </location>
</feature>
<dbReference type="SUPFAM" id="SSF52540">
    <property type="entry name" value="P-loop containing nucleoside triphosphate hydrolases"/>
    <property type="match status" value="2"/>
</dbReference>
<dbReference type="InterPro" id="IPR027417">
    <property type="entry name" value="P-loop_NTPase"/>
</dbReference>
<dbReference type="EMBL" id="CH902619">
    <property type="protein sequence ID" value="EDV37020.2"/>
    <property type="molecule type" value="Genomic_DNA"/>
</dbReference>
<feature type="domain" description="RNase III" evidence="14">
    <location>
        <begin position="1187"/>
        <end position="1395"/>
    </location>
</feature>
<accession>B3MIH2</accession>
<dbReference type="InterPro" id="IPR048513">
    <property type="entry name" value="Dicer_PBD"/>
</dbReference>
<dbReference type="GO" id="GO:0003730">
    <property type="term" value="F:mRNA 3'-UTR binding"/>
    <property type="evidence" value="ECO:0007669"/>
    <property type="project" value="EnsemblMetazoa"/>
</dbReference>
<dbReference type="PROSITE" id="PS50137">
    <property type="entry name" value="DS_RBD"/>
    <property type="match status" value="1"/>
</dbReference>
<dbReference type="PROSITE" id="PS51194">
    <property type="entry name" value="HELICASE_CTER"/>
    <property type="match status" value="1"/>
</dbReference>
<dbReference type="PROSITE" id="PS50821">
    <property type="entry name" value="PAZ"/>
    <property type="match status" value="1"/>
</dbReference>
<dbReference type="GO" id="GO:0035197">
    <property type="term" value="F:siRNA binding"/>
    <property type="evidence" value="ECO:0007669"/>
    <property type="project" value="EnsemblMetazoa"/>
</dbReference>
<organism evidence="19 20">
    <name type="scientific">Drosophila ananassae</name>
    <name type="common">Fruit fly</name>
    <dbReference type="NCBI Taxonomy" id="7217"/>
    <lineage>
        <taxon>Eukaryota</taxon>
        <taxon>Metazoa</taxon>
        <taxon>Ecdysozoa</taxon>
        <taxon>Arthropoda</taxon>
        <taxon>Hexapoda</taxon>
        <taxon>Insecta</taxon>
        <taxon>Pterygota</taxon>
        <taxon>Neoptera</taxon>
        <taxon>Endopterygota</taxon>
        <taxon>Diptera</taxon>
        <taxon>Brachycera</taxon>
        <taxon>Muscomorpha</taxon>
        <taxon>Ephydroidea</taxon>
        <taxon>Drosophilidae</taxon>
        <taxon>Drosophila</taxon>
        <taxon>Sophophora</taxon>
    </lineage>
</organism>
<dbReference type="CDD" id="cd15903">
    <property type="entry name" value="Dicer_PBD"/>
    <property type="match status" value="1"/>
</dbReference>
<keyword evidence="6 19" id="KW-0378">Hydrolase</keyword>
<sequence>MEIMRSQDAEAAEIKPRSYQLRLVDHITRQNGIIYLPTGSGKTFVAILALKRFSQDMDKTIEDGGKRAIFMCNTVELARQQAVAIKRFTNLKVGFYVGEQGVDDWPRGQWETEIRDKQVMVGTAQVMLDVFTQRHMELKSVSIVIIDECHHGTGHHPFHEFMRLFLYGSSNELPRVVGLTGVLIKGNEVKNVARRLKDLETTYRGNIITVSDTADLENVMLHSTKPKEYMIQYPAQCQKYSLVADVERMIFNFFAVLDQLDIGVQPQRRSKGLMNLRDPHKKSAIKALFNDFKFQMVEYGVYAASIAIVSLSVEFEVKKRQAETISLKTMYRAAISMCDQIRHILVRKLRDLVDDDDETDEKTNTYEIIMNFSTPKVQRFLQYLKQTFAGKQPKDICCLVFVERRYTAKCIFGLVLHFIQATPELRDVLVPQFMVGRNSISQDFESVLEGKFQKSAIQQFRDGEANLMICSSVLEEGIDVQACNYVLILDSLKTFNMYVQTKGRARSKEAVFIIFSADANTGEVSKQIGQYRQAHSDISEYLKGRVLERALPLPNEITEHFQDIIPPFKNEHGSILLASNALILLHRYCQSLPSDAFGFVVPWINLVEPKERVKRFGKSAEYKQVVSIVLPLTSSLKDTIYSYPMDCVKSAKVSAAFNACKLLYELGELGEKFLPITAKERVAAIADVHFEHWKKYGDDVTKTSKEKENQVRTYRTGCPEEFMDAMPRVGEVCYAYEIFLEPHFERNDYTEHVYDNLQTPRNYALLLRNKLPRLAEMPLFCNQGKLHVRVASEPREIVLDSDIKVELLQQFHVTIFRSILRIWQPFFVFDRLARENSYLVVPLAVGAAKAEVIDWPLVTKFQSLPEVKKSSVQQRKEAPPPCPEDFEGKIVTQWYSNYEEKRMLVTKVHRDLTPYSYMEKNHQDKTYYTFTMSKYSNHIGDVVHKDQFLIEVRELTEQLNFYVQQRGKSSAQSKARAKVVLIPELTFNFDFPGDVWLKMIFLPSILRRLHFLLHAEALRKRFNAYLGLQHLPINGVDYKPRPVDIDWSLKRNVDPLGNAVADDDFKEQRSLLEPMKTKPLEESLAKLEITDLANKWQDYMEPTDISRNLMTAYPVELSYYYQFTSGFVKRLEEMEYADKEYWSENQFKIPLGSIYDVRSTDVVKENLPALMPASGFKPQVHQDVSYLSILQKSMSNEHITAAEQSEFLAAITTSGSADVFDMERLEMLGDSFLKMSGSLYLANRYADWNEGTLTQVKSKLVSNRNLLYCLSETDIPTRISSSLFTPKYTWIPPGVSLPRNVLALWNNKPDVAKLVGPHNLRDLTLTDEESLITGTCSESTLSTFMDGCRKNMSSHHADTDFSAELNFCIGRANIADKVVADTLEALLGVVVKNYGLTHGFRMLEYFGICKADIGKPLTQLLDLRLGGANMRTNVSTTEIDSFLINHANLEQNLGYTFKDRGYLLQALTHPSYPTNRITGCYQQLEFIGDAILDFLISGYIFENNTKMTPGQLTDLRSALVNNTTLACICVRHKIHLFILAENALLSEAIASFVQFQETQNHRVTNHVRILLEENDTTPLDVDGEVKSMEIDETTESEENNGVPTKGDYNMSQNVDVPKALGDVLEALIAAVYLDCRDLHRTWQVIYNLFKPEIKEFTRNVPINPIRQLNEHKLASPIYSGPCIEQGMVMVSCQFTCMEKSIKVYGFGSNQQQAKLAAAKHALQKLAKCDA</sequence>
<dbReference type="GO" id="GO:0009616">
    <property type="term" value="P:RNAi-mediated antiviral immune response"/>
    <property type="evidence" value="ECO:0007669"/>
    <property type="project" value="EnsemblMetazoa"/>
</dbReference>
<dbReference type="GO" id="GO:0007626">
    <property type="term" value="P:locomotory behavior"/>
    <property type="evidence" value="ECO:0007669"/>
    <property type="project" value="EnsemblMetazoa"/>
</dbReference>
<evidence type="ECO:0000259" key="18">
    <source>
        <dbReference type="PROSITE" id="PS51327"/>
    </source>
</evidence>
<dbReference type="GO" id="GO:0005524">
    <property type="term" value="F:ATP binding"/>
    <property type="evidence" value="ECO:0007669"/>
    <property type="project" value="UniProtKB-KW"/>
</dbReference>
<dbReference type="SMART" id="SM00490">
    <property type="entry name" value="HELICc"/>
    <property type="match status" value="1"/>
</dbReference>
<evidence type="ECO:0000313" key="19">
    <source>
        <dbReference type="EMBL" id="EDV37020.2"/>
    </source>
</evidence>
<dbReference type="Pfam" id="PF02170">
    <property type="entry name" value="PAZ"/>
    <property type="match status" value="1"/>
</dbReference>
<evidence type="ECO:0000256" key="9">
    <source>
        <dbReference type="ARBA" id="ARBA00022884"/>
    </source>
</evidence>